<evidence type="ECO:0000313" key="2">
    <source>
        <dbReference type="EMBL" id="SUC09892.1"/>
    </source>
</evidence>
<evidence type="ECO:0008006" key="5">
    <source>
        <dbReference type="Google" id="ProtNLM"/>
    </source>
</evidence>
<accession>A0A379EUB8</accession>
<reference evidence="2 3" key="1">
    <citation type="submission" date="2018-06" db="EMBL/GenBank/DDBJ databases">
        <authorList>
            <consortium name="Pathogen Informatics"/>
            <person name="Doyle S."/>
        </authorList>
    </citation>
    <scope>NUCLEOTIDE SEQUENCE [LARGE SCALE GENOMIC DNA]</scope>
    <source>
        <strain evidence="2 3">NCTC11621</strain>
    </source>
</reference>
<dbReference type="InterPro" id="IPR025601">
    <property type="entry name" value="ATP-bd_sugar_transptr-like"/>
</dbReference>
<dbReference type="Proteomes" id="UP001052140">
    <property type="component" value="Unassembled WGS sequence"/>
</dbReference>
<proteinExistence type="predicted"/>
<sequence length="100" mass="11433">MSSPFEQALSLADQTITQTMMSEWLINNKPYPATYDEAPRIMEGLHSYEEQALNGTLRTLTLFRTSGYKPRLDDKVVGNGKKYLVKSYHFVDGMIVLQLE</sequence>
<dbReference type="Proteomes" id="UP000254704">
    <property type="component" value="Unassembled WGS sequence"/>
</dbReference>
<evidence type="ECO:0000313" key="3">
    <source>
        <dbReference type="Proteomes" id="UP000254704"/>
    </source>
</evidence>
<dbReference type="EMBL" id="UGTV01000015">
    <property type="protein sequence ID" value="SUC09892.1"/>
    <property type="molecule type" value="Genomic_DNA"/>
</dbReference>
<dbReference type="Pfam" id="PF13856">
    <property type="entry name" value="Gifsy-2"/>
    <property type="match status" value="1"/>
</dbReference>
<evidence type="ECO:0000313" key="1">
    <source>
        <dbReference type="EMBL" id="GJH43261.1"/>
    </source>
</evidence>
<dbReference type="RefSeq" id="WP_083002271.1">
    <property type="nucleotide sequence ID" value="NZ_BPUX01000023.1"/>
</dbReference>
<dbReference type="SUPFAM" id="SSF69279">
    <property type="entry name" value="Phage tail proteins"/>
    <property type="match status" value="1"/>
</dbReference>
<dbReference type="EMBL" id="BPUX01000023">
    <property type="protein sequence ID" value="GJH43261.1"/>
    <property type="molecule type" value="Genomic_DNA"/>
</dbReference>
<name>A0A379EUB8_9PAST</name>
<protein>
    <recommendedName>
        <fullName evidence="5">Phage tail protein</fullName>
    </recommendedName>
</protein>
<evidence type="ECO:0000313" key="4">
    <source>
        <dbReference type="Proteomes" id="UP001052140"/>
    </source>
</evidence>
<dbReference type="AlphaFoldDB" id="A0A379EUB8"/>
<gene>
    <name evidence="2" type="ORF">NCTC11621_00918</name>
    <name evidence="1" type="ORF">PA42_14350</name>
</gene>
<keyword evidence="4" id="KW-1185">Reference proteome</keyword>
<reference evidence="1" key="2">
    <citation type="submission" date="2024-05" db="EMBL/GenBank/DDBJ databases">
        <title>Determining zoonotic pasteurella genome.</title>
        <authorList>
            <person name="Maeda T."/>
            <person name="Takahashi T."/>
            <person name="Yoshida H."/>
        </authorList>
    </citation>
    <scope>NUCLEOTIDE SEQUENCE</scope>
    <source>
        <strain evidence="1">PA42</strain>
    </source>
</reference>
<dbReference type="Gene3D" id="2.40.10.210">
    <property type="entry name" value="Phage tail proteins (gpFII-like)"/>
    <property type="match status" value="1"/>
</dbReference>
<organism evidence="2 3">
    <name type="scientific">Pasteurella canis</name>
    <dbReference type="NCBI Taxonomy" id="753"/>
    <lineage>
        <taxon>Bacteria</taxon>
        <taxon>Pseudomonadati</taxon>
        <taxon>Pseudomonadota</taxon>
        <taxon>Gammaproteobacteria</taxon>
        <taxon>Pasteurellales</taxon>
        <taxon>Pasteurellaceae</taxon>
        <taxon>Pasteurella</taxon>
    </lineage>
</organism>